<evidence type="ECO:0000259" key="1">
    <source>
        <dbReference type="Pfam" id="PF04575"/>
    </source>
</evidence>
<reference evidence="2 3" key="1">
    <citation type="submission" date="2015-09" db="EMBL/GenBank/DDBJ databases">
        <title>Complete genome sequence of a benzo[a]pyrene-degrading bacterium Altererythrobacter epoxidivorans CGMCC 1.7731T.</title>
        <authorList>
            <person name="Li Z."/>
            <person name="Cheng H."/>
            <person name="Huo Y."/>
            <person name="Xu X."/>
        </authorList>
    </citation>
    <scope>NUCLEOTIDE SEQUENCE [LARGE SCALE GENOMIC DNA]</scope>
    <source>
        <strain evidence="2 3">CGMCC 1.7731</strain>
    </source>
</reference>
<dbReference type="Gene3D" id="1.25.40.10">
    <property type="entry name" value="Tetratricopeptide repeat domain"/>
    <property type="match status" value="1"/>
</dbReference>
<dbReference type="STRING" id="361183.AMC99_01497"/>
<dbReference type="SUPFAM" id="SSF48452">
    <property type="entry name" value="TPR-like"/>
    <property type="match status" value="1"/>
</dbReference>
<protein>
    <recommendedName>
        <fullName evidence="1">Surface lipoprotein assembly modifier C-terminal domain-containing protein</fullName>
    </recommendedName>
</protein>
<accession>A0A0M4M865</accession>
<evidence type="ECO:0000313" key="2">
    <source>
        <dbReference type="EMBL" id="ALE16789.1"/>
    </source>
</evidence>
<proteinExistence type="predicted"/>
<dbReference type="KEGG" id="aep:AMC99_01497"/>
<dbReference type="Pfam" id="PF14559">
    <property type="entry name" value="TPR_19"/>
    <property type="match status" value="1"/>
</dbReference>
<gene>
    <name evidence="2" type="ORF">AMC99_01497</name>
</gene>
<dbReference type="Pfam" id="PF04575">
    <property type="entry name" value="SlipAM"/>
    <property type="match status" value="1"/>
</dbReference>
<dbReference type="Proteomes" id="UP000057938">
    <property type="component" value="Chromosome"/>
</dbReference>
<dbReference type="EMBL" id="CP012669">
    <property type="protein sequence ID" value="ALE16789.1"/>
    <property type="molecule type" value="Genomic_DNA"/>
</dbReference>
<evidence type="ECO:0000313" key="3">
    <source>
        <dbReference type="Proteomes" id="UP000057938"/>
    </source>
</evidence>
<organism evidence="2 3">
    <name type="scientific">Altererythrobacter epoxidivorans</name>
    <dbReference type="NCBI Taxonomy" id="361183"/>
    <lineage>
        <taxon>Bacteria</taxon>
        <taxon>Pseudomonadati</taxon>
        <taxon>Pseudomonadota</taxon>
        <taxon>Alphaproteobacteria</taxon>
        <taxon>Sphingomonadales</taxon>
        <taxon>Erythrobacteraceae</taxon>
        <taxon>Altererythrobacter</taxon>
    </lineage>
</organism>
<dbReference type="InterPro" id="IPR007655">
    <property type="entry name" value="Slam_C"/>
</dbReference>
<sequence length="439" mass="47563">MALSLAPAIACAQEAGADADGVSAGSSLSLDAAQVFNFAEEARAAGDFETAETAYRALMQDPSVELRNEARFRLAMMLADQIGNYREAAVLLRQILDEQPDVARVRVELARMQAMMGNLTEAARELRAAQAAGLPPEVEKMVRFYASALASKKPFGASLELALAPDSNINRATRSDTLETVIGDFTLDENAQERSGLGLRLRGQAYVRQGLAKSVDLLASVSASGNFYRESDFDDYVVSLQAGPQVTSGADRISLSGTTAWRWFGQSPYSFSYGVTGDYRHPTGKRSQLRVDASAIHTTDRLNSLRSTDRFSLAAGVDRAFSARFGGGLRVSGNRSVANDPGYSTAGGGIDVFLFRELGQTTVVATLGYDRLEADKRIFLYPERRVDDRFSTSLSGTFRSLRVLSFAPLVRVSYENNSSTVGIYDFDRIAAEFGVTSAF</sequence>
<dbReference type="InterPro" id="IPR011990">
    <property type="entry name" value="TPR-like_helical_dom_sf"/>
</dbReference>
<name>A0A0M4M865_9SPHN</name>
<dbReference type="AlphaFoldDB" id="A0A0M4M865"/>
<keyword evidence="3" id="KW-1185">Reference proteome</keyword>
<dbReference type="PATRIC" id="fig|361183.4.peg.1468"/>
<feature type="domain" description="Surface lipoprotein assembly modifier C-terminal" evidence="1">
    <location>
        <begin position="165"/>
        <end position="427"/>
    </location>
</feature>